<gene>
    <name evidence="3" type="ORF">KSB_84820</name>
</gene>
<feature type="domain" description="Luciferase-like" evidence="2">
    <location>
        <begin position="15"/>
        <end position="328"/>
    </location>
</feature>
<dbReference type="Proteomes" id="UP000654345">
    <property type="component" value="Unassembled WGS sequence"/>
</dbReference>
<dbReference type="Pfam" id="PF00296">
    <property type="entry name" value="Bac_luciferase"/>
    <property type="match status" value="1"/>
</dbReference>
<evidence type="ECO:0000313" key="3">
    <source>
        <dbReference type="EMBL" id="GHO60007.1"/>
    </source>
</evidence>
<keyword evidence="1" id="KW-0560">Oxidoreductase</keyword>
<reference evidence="3 4" key="1">
    <citation type="journal article" date="2021" name="Int. J. Syst. Evol. Microbiol.">
        <title>Reticulibacter mediterranei gen. nov., sp. nov., within the new family Reticulibacteraceae fam. nov., and Ktedonospora formicarum gen. nov., sp. nov., Ktedonobacter robiniae sp. nov., Dictyobacter formicarum sp. nov. and Dictyobacter arantiisoli sp. nov., belonging to the class Ktedonobacteria.</title>
        <authorList>
            <person name="Yabe S."/>
            <person name="Zheng Y."/>
            <person name="Wang C.M."/>
            <person name="Sakai Y."/>
            <person name="Abe K."/>
            <person name="Yokota A."/>
            <person name="Donadio S."/>
            <person name="Cavaletti L."/>
            <person name="Monciardini P."/>
        </authorList>
    </citation>
    <scope>NUCLEOTIDE SEQUENCE [LARGE SCALE GENOMIC DNA]</scope>
    <source>
        <strain evidence="3 4">SOSP1-30</strain>
    </source>
</reference>
<dbReference type="SUPFAM" id="SSF51679">
    <property type="entry name" value="Bacterial luciferase-like"/>
    <property type="match status" value="1"/>
</dbReference>
<dbReference type="InterPro" id="IPR050564">
    <property type="entry name" value="F420-G6PD/mer"/>
</dbReference>
<dbReference type="PANTHER" id="PTHR43244:SF1">
    <property type="entry name" value="5,10-METHYLENETETRAHYDROMETHANOPTERIN REDUCTASE"/>
    <property type="match status" value="1"/>
</dbReference>
<dbReference type="InterPro" id="IPR011251">
    <property type="entry name" value="Luciferase-like_dom"/>
</dbReference>
<dbReference type="EMBL" id="BNJG01000004">
    <property type="protein sequence ID" value="GHO60007.1"/>
    <property type="molecule type" value="Genomic_DNA"/>
</dbReference>
<evidence type="ECO:0000313" key="4">
    <source>
        <dbReference type="Proteomes" id="UP000654345"/>
    </source>
</evidence>
<protein>
    <submittedName>
        <fullName evidence="3">LLM class F420-dependent oxidoreductase</fullName>
    </submittedName>
</protein>
<dbReference type="InterPro" id="IPR036661">
    <property type="entry name" value="Luciferase-like_sf"/>
</dbReference>
<comment type="caution">
    <text evidence="3">The sequence shown here is derived from an EMBL/GenBank/DDBJ whole genome shotgun (WGS) entry which is preliminary data.</text>
</comment>
<name>A0ABQ3V4X3_9CHLR</name>
<sequence>MLGNIGVTLLNTGDLSIQDIVRYAQEAEELGYEGFWVCEGDGKEAFSTLAVVAHATQRLSLGTSIVSFYSRTPTLLAMTVGTLYRMSAGRFQHLGIGTGGVFFTERGHGVKIEKPIARARETLDIVRGLLMSQTTAYQSITASGLAISVAQGDNTNERFSYNGNLFQLHNFRFREGSIHGNLPIYLSAIGPQMVSLAAQHADGIITNGLTEEAYTRYATLITREAEAVGRNPQEIKLFTLAMMAEEDDAGRNAVRHALAFFFASIHYYPLMEVAGYGQQARQIQQSWQRGNFAQAIGLITDEMVEKFAIMGSPSQRRRKLRWMMDLGVYPIIYPVWRPGKAVDDYFSLLRRTADYLHLDDPSPSRA</sequence>
<dbReference type="PANTHER" id="PTHR43244">
    <property type="match status" value="1"/>
</dbReference>
<evidence type="ECO:0000256" key="1">
    <source>
        <dbReference type="ARBA" id="ARBA00023002"/>
    </source>
</evidence>
<proteinExistence type="predicted"/>
<evidence type="ECO:0000259" key="2">
    <source>
        <dbReference type="Pfam" id="PF00296"/>
    </source>
</evidence>
<accession>A0ABQ3V4X3</accession>
<dbReference type="RefSeq" id="WP_201376195.1">
    <property type="nucleotide sequence ID" value="NZ_BNJG01000004.1"/>
</dbReference>
<organism evidence="3 4">
    <name type="scientific">Ktedonobacter robiniae</name>
    <dbReference type="NCBI Taxonomy" id="2778365"/>
    <lineage>
        <taxon>Bacteria</taxon>
        <taxon>Bacillati</taxon>
        <taxon>Chloroflexota</taxon>
        <taxon>Ktedonobacteria</taxon>
        <taxon>Ktedonobacterales</taxon>
        <taxon>Ktedonobacteraceae</taxon>
        <taxon>Ktedonobacter</taxon>
    </lineage>
</organism>
<dbReference type="Gene3D" id="3.20.20.30">
    <property type="entry name" value="Luciferase-like domain"/>
    <property type="match status" value="1"/>
</dbReference>
<keyword evidence="4" id="KW-1185">Reference proteome</keyword>